<comment type="caution">
    <text evidence="1">The sequence shown here is derived from an EMBL/GenBank/DDBJ whole genome shotgun (WGS) entry which is preliminary data.</text>
</comment>
<reference evidence="1 2" key="2">
    <citation type="journal article" date="2014" name="J. Gen. Appl. Microbiol.">
        <title>The early diverging ascomycetous budding yeast Saitoella complicata has three histone deacetylases belonging to the Clr6, Hos2, and Rpd3 lineages.</title>
        <authorList>
            <person name="Nishida H."/>
            <person name="Matsumoto T."/>
            <person name="Kondo S."/>
            <person name="Hamamoto M."/>
            <person name="Yoshikawa H."/>
        </authorList>
    </citation>
    <scope>NUCLEOTIDE SEQUENCE [LARGE SCALE GENOMIC DNA]</scope>
    <source>
        <strain evidence="1 2">NRRL Y-17804</strain>
    </source>
</reference>
<dbReference type="PANTHER" id="PTHR31126:SF14">
    <property type="entry name" value="TYROSINE-PROTEIN PHOSPHATASE OCA6-RELATED"/>
    <property type="match status" value="1"/>
</dbReference>
<sequence length="211" mass="23242">MSNPPLLLPPLRFSTTDTGIYRGSYPHPSNLPFLRRQKLKTIISLTPKPLETYLSTEPSDQDQAQKDDPHHIAGKNAQITTWCRDHGITLIHLHVEAGKKKKELGLSTTTARSAVNLLLDPTNHPIYIHCLNGCEVTGLAIACLRKVQGWSLPSAMHEYGRYALAAGAHTSFLEGFDVGAVRGDGARSEEDRDGVKDVEVVITKKEVDIKD</sequence>
<accession>A0A0E9NG26</accession>
<dbReference type="AlphaFoldDB" id="A0A0E9NG26"/>
<name>A0A0E9NG26_SAICN</name>
<dbReference type="InterPro" id="IPR029021">
    <property type="entry name" value="Prot-tyrosine_phosphatase-like"/>
</dbReference>
<dbReference type="STRING" id="698492.A0A0E9NG26"/>
<reference evidence="1 2" key="1">
    <citation type="journal article" date="2011" name="J. Gen. Appl. Microbiol.">
        <title>Draft genome sequencing of the enigmatic yeast Saitoella complicata.</title>
        <authorList>
            <person name="Nishida H."/>
            <person name="Hamamoto M."/>
            <person name="Sugiyama J."/>
        </authorList>
    </citation>
    <scope>NUCLEOTIDE SEQUENCE [LARGE SCALE GENOMIC DNA]</scope>
    <source>
        <strain evidence="1 2">NRRL Y-17804</strain>
    </source>
</reference>
<protein>
    <recommendedName>
        <fullName evidence="3">Tyrosine specific protein phosphatases domain-containing protein</fullName>
    </recommendedName>
</protein>
<dbReference type="InterPro" id="IPR004861">
    <property type="entry name" value="Siw14-like"/>
</dbReference>
<organism evidence="1 2">
    <name type="scientific">Saitoella complicata (strain BCRC 22490 / CBS 7301 / JCM 7358 / NBRC 10748 / NRRL Y-17804)</name>
    <dbReference type="NCBI Taxonomy" id="698492"/>
    <lineage>
        <taxon>Eukaryota</taxon>
        <taxon>Fungi</taxon>
        <taxon>Dikarya</taxon>
        <taxon>Ascomycota</taxon>
        <taxon>Taphrinomycotina</taxon>
        <taxon>Taphrinomycotina incertae sedis</taxon>
        <taxon>Saitoella</taxon>
    </lineage>
</organism>
<dbReference type="GO" id="GO:0016791">
    <property type="term" value="F:phosphatase activity"/>
    <property type="evidence" value="ECO:0007669"/>
    <property type="project" value="TreeGrafter"/>
</dbReference>
<dbReference type="Gene3D" id="3.90.190.10">
    <property type="entry name" value="Protein tyrosine phosphatase superfamily"/>
    <property type="match status" value="1"/>
</dbReference>
<dbReference type="PANTHER" id="PTHR31126">
    <property type="entry name" value="TYROSINE-PROTEIN PHOSPHATASE"/>
    <property type="match status" value="1"/>
</dbReference>
<reference evidence="1 2" key="3">
    <citation type="journal article" date="2015" name="Genome Announc.">
        <title>Draft Genome Sequence of the Archiascomycetous Yeast Saitoella complicata.</title>
        <authorList>
            <person name="Yamauchi K."/>
            <person name="Kondo S."/>
            <person name="Hamamoto M."/>
            <person name="Takahashi Y."/>
            <person name="Ogura Y."/>
            <person name="Hayashi T."/>
            <person name="Nishida H."/>
        </authorList>
    </citation>
    <scope>NUCLEOTIDE SEQUENCE [LARGE SCALE GENOMIC DNA]</scope>
    <source>
        <strain evidence="1 2">NRRL Y-17804</strain>
    </source>
</reference>
<proteinExistence type="predicted"/>
<dbReference type="RefSeq" id="XP_019024729.1">
    <property type="nucleotide sequence ID" value="XM_019167555.1"/>
</dbReference>
<dbReference type="EMBL" id="BACD03000017">
    <property type="protein sequence ID" value="GAO48794.1"/>
    <property type="molecule type" value="Genomic_DNA"/>
</dbReference>
<dbReference type="SUPFAM" id="SSF52799">
    <property type="entry name" value="(Phosphotyrosine protein) phosphatases II"/>
    <property type="match status" value="1"/>
</dbReference>
<evidence type="ECO:0000313" key="2">
    <source>
        <dbReference type="Proteomes" id="UP000033140"/>
    </source>
</evidence>
<dbReference type="OrthoDB" id="6375174at2759"/>
<dbReference type="Proteomes" id="UP000033140">
    <property type="component" value="Unassembled WGS sequence"/>
</dbReference>
<dbReference type="Pfam" id="PF03162">
    <property type="entry name" value="Y_phosphatase2"/>
    <property type="match status" value="2"/>
</dbReference>
<evidence type="ECO:0008006" key="3">
    <source>
        <dbReference type="Google" id="ProtNLM"/>
    </source>
</evidence>
<gene>
    <name evidence="1" type="ORF">G7K_2963-t1</name>
</gene>
<keyword evidence="2" id="KW-1185">Reference proteome</keyword>
<dbReference type="OMA" id="HYPCYIH"/>
<evidence type="ECO:0000313" key="1">
    <source>
        <dbReference type="EMBL" id="GAO48794.1"/>
    </source>
</evidence>